<feature type="region of interest" description="Disordered" evidence="1">
    <location>
        <begin position="72"/>
        <end position="122"/>
    </location>
</feature>
<keyword evidence="3" id="KW-1185">Reference proteome</keyword>
<dbReference type="Proteomes" id="UP000012174">
    <property type="component" value="Unassembled WGS sequence"/>
</dbReference>
<dbReference type="KEGG" id="ela:UCREL1_3252"/>
<feature type="compositionally biased region" description="Low complexity" evidence="1">
    <location>
        <begin position="760"/>
        <end position="769"/>
    </location>
</feature>
<proteinExistence type="predicted"/>
<dbReference type="PANTHER" id="PTHR31014:SF0">
    <property type="entry name" value="MITOCHONDRIAL TRANSLATION SYSTEM COMPONENT PET127-RELATED"/>
    <property type="match status" value="1"/>
</dbReference>
<name>M7SYU1_EUTLA</name>
<feature type="region of interest" description="Disordered" evidence="1">
    <location>
        <begin position="139"/>
        <end position="248"/>
    </location>
</feature>
<dbReference type="GO" id="GO:0000964">
    <property type="term" value="P:mitochondrial RNA 5'-end processing"/>
    <property type="evidence" value="ECO:0007669"/>
    <property type="project" value="TreeGrafter"/>
</dbReference>
<dbReference type="eggNOG" id="ENOG502QPU6">
    <property type="taxonomic scope" value="Eukaryota"/>
</dbReference>
<reference evidence="3" key="1">
    <citation type="journal article" date="2013" name="Genome Announc.">
        <title>Draft genome sequence of the grapevine dieback fungus Eutypa lata UCR-EL1.</title>
        <authorList>
            <person name="Blanco-Ulate B."/>
            <person name="Rolshausen P.E."/>
            <person name="Cantu D."/>
        </authorList>
    </citation>
    <scope>NUCLEOTIDE SEQUENCE [LARGE SCALE GENOMIC DNA]</scope>
    <source>
        <strain evidence="3">UCR-EL1</strain>
    </source>
</reference>
<sequence length="1187" mass="131670">MLHLKPPATSSSPPKKKKKRSKKPAATPVATPAAKLDAKKEDGGQPDAVRQLHVLEGALAALRNVLAAQNIDVENIKHVASSKKTDGDKKPKSESKSAKDDTKEAQKDAKKKAVSLKTPRALRKMDAADLQKALMDADLVTSQSSSKTSVVNSGSKKAPKKTARKSARASRKTRGRKEVDSASPAEQTPESPEDLTKAGPDVRPVKGKSKKGYPVLPYNAIGNKTVGKPFSGEPHPKKSKSRKASDEDVLPLSISKIDAKDLALAPVDAVRAHVPSLSYGLERVLFNPGVYYLQDPRSRVFNFDPYLSKIMPLQEFDFTALKQYVTSSKDSNLISISKEHGKKYTGSTSSMTSMLAHFHYLISSWRDINTEMLSRTIQPDSLQFTRINRAPATVFLHWKDGTYAIDADKEFDTANILSMLGKSMEKLLTLPKEDFERYRHINSDQITQEEREAEEAFHYTGFEDFMMRSQLDAHDPRVPGTGMFDLKTRAVVSIRMDAKGFQKGLGYEIRDRFGQWESFEREYYDMIRSAFMKYSLQVRMGRMDGIFVAFHNTERIFGFQYISLPEMDLTLHGTSDTTLGDHEFKFSLSLLNKILNRASEKFPEKSLRLHFETRTSVGSPFMYVFAKPVEPEDIDEVQNASKATIEAFERNVMGLHKDNDQAEQAELATGHDEAIEDEEIEENETPKTQELQSLDAWEEVRQTVEDAMEDDEVGVGTVREAIEDALEESGLIRAKSSEEARGYVDALLAAITGTEHPRPVESSNSPSEEVLNEDGEETAAESVEENAAENVSAIESEDSSGAQTPEVEKEPSSPAEATEESELSQKPDSDISQALESTSHGSETLTGSQEAHETSVDSEASSSIDETTQDQTQITAETPVESEDAEQDEETAVQEEEDELDEDEDVAESKEDATSGSDMSPLKDLIVRMAQRIDERPVSEEDNDDSLNYSSKLNSFERILGELISSARTLETKQQPTTSDPESLVAEEAQSDKPVETIAESTNADADDALGSGSTEASEDTVSQEIADEAVEKGDLLGMVLTIKNKVNGHYVKRPSKLTEADEWILEYNIEDIPDARAHRFYNQCKARRQKVLQDTGDKEIEWYQMFRGQLDTHTKKGREFRAREEEKNQVRPVHVVGLDEPLKWTDVFGGNSDVGAASSEANSDVEADAAVGSMESDTPSDKDEKE</sequence>
<dbReference type="AlphaFoldDB" id="M7SYU1"/>
<feature type="compositionally biased region" description="Polar residues" evidence="1">
    <location>
        <begin position="830"/>
        <end position="849"/>
    </location>
</feature>
<evidence type="ECO:0000256" key="1">
    <source>
        <dbReference type="SAM" id="MobiDB-lite"/>
    </source>
</evidence>
<feature type="compositionally biased region" description="Polar residues" evidence="1">
    <location>
        <begin position="967"/>
        <end position="981"/>
    </location>
</feature>
<dbReference type="OMA" id="EAFHYTG"/>
<feature type="region of interest" description="Disordered" evidence="1">
    <location>
        <begin position="1150"/>
        <end position="1187"/>
    </location>
</feature>
<accession>M7SYU1</accession>
<feature type="compositionally biased region" description="Basic residues" evidence="1">
    <location>
        <begin position="157"/>
        <end position="175"/>
    </location>
</feature>
<feature type="region of interest" description="Disordered" evidence="1">
    <location>
        <begin position="754"/>
        <end position="950"/>
    </location>
</feature>
<dbReference type="OrthoDB" id="10249045at2759"/>
<dbReference type="GO" id="GO:0005740">
    <property type="term" value="C:mitochondrial envelope"/>
    <property type="evidence" value="ECO:0007669"/>
    <property type="project" value="TreeGrafter"/>
</dbReference>
<feature type="compositionally biased region" description="Polar residues" evidence="1">
    <location>
        <begin position="1012"/>
        <end position="1024"/>
    </location>
</feature>
<feature type="compositionally biased region" description="Low complexity" evidence="1">
    <location>
        <begin position="1"/>
        <end position="13"/>
    </location>
</feature>
<feature type="compositionally biased region" description="Acidic residues" evidence="1">
    <location>
        <begin position="880"/>
        <end position="906"/>
    </location>
</feature>
<feature type="region of interest" description="Disordered" evidence="1">
    <location>
        <begin position="967"/>
        <end position="1024"/>
    </location>
</feature>
<dbReference type="EMBL" id="KB706024">
    <property type="protein sequence ID" value="EMR69703.1"/>
    <property type="molecule type" value="Genomic_DNA"/>
</dbReference>
<protein>
    <submittedName>
        <fullName evidence="2">Putative mitochondrial membrane protein pet127 protein</fullName>
    </submittedName>
</protein>
<dbReference type="Pfam" id="PF08634">
    <property type="entry name" value="Pet127"/>
    <property type="match status" value="1"/>
</dbReference>
<feature type="compositionally biased region" description="Low complexity" evidence="1">
    <location>
        <begin position="140"/>
        <end position="156"/>
    </location>
</feature>
<feature type="compositionally biased region" description="Low complexity" evidence="1">
    <location>
        <begin position="861"/>
        <end position="878"/>
    </location>
</feature>
<gene>
    <name evidence="2" type="ORF">UCREL1_3252</name>
</gene>
<dbReference type="InterPro" id="IPR013943">
    <property type="entry name" value="Pet127"/>
</dbReference>
<evidence type="ECO:0000313" key="2">
    <source>
        <dbReference type="EMBL" id="EMR69703.1"/>
    </source>
</evidence>
<feature type="compositionally biased region" description="Low complexity" evidence="1">
    <location>
        <begin position="24"/>
        <end position="35"/>
    </location>
</feature>
<feature type="region of interest" description="Disordered" evidence="1">
    <location>
        <begin position="1"/>
        <end position="45"/>
    </location>
</feature>
<evidence type="ECO:0000313" key="3">
    <source>
        <dbReference type="Proteomes" id="UP000012174"/>
    </source>
</evidence>
<feature type="compositionally biased region" description="Basic residues" evidence="1">
    <location>
        <begin position="14"/>
        <end position="23"/>
    </location>
</feature>
<organism evidence="2 3">
    <name type="scientific">Eutypa lata (strain UCR-EL1)</name>
    <name type="common">Grapevine dieback disease fungus</name>
    <name type="synonym">Eutypa armeniacae</name>
    <dbReference type="NCBI Taxonomy" id="1287681"/>
    <lineage>
        <taxon>Eukaryota</taxon>
        <taxon>Fungi</taxon>
        <taxon>Dikarya</taxon>
        <taxon>Ascomycota</taxon>
        <taxon>Pezizomycotina</taxon>
        <taxon>Sordariomycetes</taxon>
        <taxon>Xylariomycetidae</taxon>
        <taxon>Xylariales</taxon>
        <taxon>Diatrypaceae</taxon>
        <taxon>Eutypa</taxon>
    </lineage>
</organism>
<feature type="compositionally biased region" description="Basic and acidic residues" evidence="1">
    <location>
        <begin position="83"/>
        <end position="108"/>
    </location>
</feature>
<feature type="compositionally biased region" description="Acidic residues" evidence="1">
    <location>
        <begin position="770"/>
        <end position="787"/>
    </location>
</feature>
<dbReference type="PANTHER" id="PTHR31014">
    <property type="entry name" value="MITOCHONDRIAL TRANSLATION SYSTEM COMPONENT PET127-RELATED"/>
    <property type="match status" value="1"/>
</dbReference>
<dbReference type="HOGENOM" id="CLU_003477_1_2_1"/>